<dbReference type="EMBL" id="CADCTR010003238">
    <property type="protein sequence ID" value="CAA9389299.1"/>
    <property type="molecule type" value="Genomic_DNA"/>
</dbReference>
<feature type="domain" description="Glycosyltransferase subfamily 4-like N-terminal" evidence="3">
    <location>
        <begin position="20"/>
        <end position="183"/>
    </location>
</feature>
<accession>A0A6J4NQ02</accession>
<dbReference type="InterPro" id="IPR028098">
    <property type="entry name" value="Glyco_trans_4-like_N"/>
</dbReference>
<proteinExistence type="predicted"/>
<sequence length="344" mass="37700">MPEERPIWIYLPYADEQAAGMQRYASQMIKALRKNGVAFELIVGEVHGHPAWLKGTTHRIAIRKPLARLLPRALLAFLRLLWLQTIFSFVIGRRGGTLLALAHELPPFPRIRQVAVAHDLTDFKSFAERGGWGTRARNALWGAGLKRSAQVIAISEATRRDLLEVFKLEPSKVHVVYEGVDTKLFNPEAAAAGQPAERPFLLYAGTLDPHKNLPFLLDVFADLRSRIGYIDLKLVGRHNPQRVAALLQGVPTPFKGNVDFVGFVPDEVLASMMAGCSAFVFPSRNEGFGLAPVEAMACGAPVLAADAGSLPEVIGAGGVLLPPEDAEAWLDELERTLTDAAYRE</sequence>
<evidence type="ECO:0000259" key="3">
    <source>
        <dbReference type="Pfam" id="PF13439"/>
    </source>
</evidence>
<dbReference type="Pfam" id="PF00534">
    <property type="entry name" value="Glycos_transf_1"/>
    <property type="match status" value="1"/>
</dbReference>
<dbReference type="AlphaFoldDB" id="A0A6J4NQ02"/>
<dbReference type="InterPro" id="IPR001296">
    <property type="entry name" value="Glyco_trans_1"/>
</dbReference>
<keyword evidence="1 4" id="KW-0808">Transferase</keyword>
<organism evidence="4">
    <name type="scientific">uncultured Chloroflexia bacterium</name>
    <dbReference type="NCBI Taxonomy" id="1672391"/>
    <lineage>
        <taxon>Bacteria</taxon>
        <taxon>Bacillati</taxon>
        <taxon>Chloroflexota</taxon>
        <taxon>Chloroflexia</taxon>
        <taxon>environmental samples</taxon>
    </lineage>
</organism>
<dbReference type="PANTHER" id="PTHR46401">
    <property type="entry name" value="GLYCOSYLTRANSFERASE WBBK-RELATED"/>
    <property type="match status" value="1"/>
</dbReference>
<dbReference type="GO" id="GO:0016757">
    <property type="term" value="F:glycosyltransferase activity"/>
    <property type="evidence" value="ECO:0007669"/>
    <property type="project" value="InterPro"/>
</dbReference>
<dbReference type="PANTHER" id="PTHR46401:SF2">
    <property type="entry name" value="GLYCOSYLTRANSFERASE WBBK-RELATED"/>
    <property type="match status" value="1"/>
</dbReference>
<evidence type="ECO:0000313" key="4">
    <source>
        <dbReference type="EMBL" id="CAA9389299.1"/>
    </source>
</evidence>
<gene>
    <name evidence="4" type="ORF">AVDCRST_MAG93-9642</name>
</gene>
<evidence type="ECO:0000259" key="2">
    <source>
        <dbReference type="Pfam" id="PF00534"/>
    </source>
</evidence>
<protein>
    <submittedName>
        <fullName evidence="4">Glycosyltransferase</fullName>
    </submittedName>
</protein>
<dbReference type="Pfam" id="PF13439">
    <property type="entry name" value="Glyco_transf_4"/>
    <property type="match status" value="1"/>
</dbReference>
<name>A0A6J4NQ02_9CHLR</name>
<reference evidence="4" key="1">
    <citation type="submission" date="2020-02" db="EMBL/GenBank/DDBJ databases">
        <authorList>
            <person name="Meier V. D."/>
        </authorList>
    </citation>
    <scope>NUCLEOTIDE SEQUENCE</scope>
    <source>
        <strain evidence="4">AVDCRST_MAG93</strain>
    </source>
</reference>
<dbReference type="CDD" id="cd03809">
    <property type="entry name" value="GT4_MtfB-like"/>
    <property type="match status" value="1"/>
</dbReference>
<dbReference type="Gene3D" id="3.40.50.2000">
    <property type="entry name" value="Glycogen Phosphorylase B"/>
    <property type="match status" value="2"/>
</dbReference>
<feature type="domain" description="Glycosyl transferase family 1" evidence="2">
    <location>
        <begin position="193"/>
        <end position="343"/>
    </location>
</feature>
<dbReference type="SUPFAM" id="SSF53756">
    <property type="entry name" value="UDP-Glycosyltransferase/glycogen phosphorylase"/>
    <property type="match status" value="1"/>
</dbReference>
<feature type="non-terminal residue" evidence="4">
    <location>
        <position position="344"/>
    </location>
</feature>
<evidence type="ECO:0000256" key="1">
    <source>
        <dbReference type="ARBA" id="ARBA00022679"/>
    </source>
</evidence>